<dbReference type="NCBIfam" id="NF005559">
    <property type="entry name" value="PRK07231.1"/>
    <property type="match status" value="1"/>
</dbReference>
<dbReference type="EMBL" id="JBHSMI010000025">
    <property type="protein sequence ID" value="MFC5404200.1"/>
    <property type="molecule type" value="Genomic_DNA"/>
</dbReference>
<gene>
    <name evidence="2" type="ORF">ACFPOF_15760</name>
</gene>
<comment type="caution">
    <text evidence="2">The sequence shown here is derived from an EMBL/GenBank/DDBJ whole genome shotgun (WGS) entry which is preliminary data.</text>
</comment>
<proteinExistence type="inferred from homology"/>
<dbReference type="InterPro" id="IPR002347">
    <property type="entry name" value="SDR_fam"/>
</dbReference>
<keyword evidence="3" id="KW-1185">Reference proteome</keyword>
<dbReference type="PANTHER" id="PTHR42879">
    <property type="entry name" value="3-OXOACYL-(ACYL-CARRIER-PROTEIN) REDUCTASE"/>
    <property type="match status" value="1"/>
</dbReference>
<evidence type="ECO:0000313" key="2">
    <source>
        <dbReference type="EMBL" id="MFC5404200.1"/>
    </source>
</evidence>
<dbReference type="EC" id="1.1.1.-" evidence="2"/>
<dbReference type="InterPro" id="IPR050259">
    <property type="entry name" value="SDR"/>
</dbReference>
<protein>
    <submittedName>
        <fullName evidence="2">SDR family NAD(P)-dependent oxidoreductase</fullName>
        <ecNumber evidence="2">1.1.1.-</ecNumber>
    </submittedName>
</protein>
<evidence type="ECO:0000313" key="3">
    <source>
        <dbReference type="Proteomes" id="UP001596113"/>
    </source>
</evidence>
<dbReference type="PROSITE" id="PS00061">
    <property type="entry name" value="ADH_SHORT"/>
    <property type="match status" value="1"/>
</dbReference>
<dbReference type="RefSeq" id="WP_378134241.1">
    <property type="nucleotide sequence ID" value="NZ_JBHSMI010000025.1"/>
</dbReference>
<dbReference type="InterPro" id="IPR036291">
    <property type="entry name" value="NAD(P)-bd_dom_sf"/>
</dbReference>
<sequence length="262" mass="27908">MKKLEGKAAIVTGSGRGIGKGIALELARQGAHVAINYLNSKSEAEAVANEILSHGGRAMTVMADVSDCSQITAMVDKVAAAFGRIDILVNNSAVDPVENFFNVTESFWDRVIDTNLKGTFFCTQACAQEMIKVGGGKVINISSVHGQVTMPNYAAYASTKGGINALTRQLSLDLAKHHINVNAVAPGVIEVEKYNDFEWYDAAMNGKKIPLGRVGTPKDVAPLVAFLASDNADFITGQVITVDGGSSARFFLWEKPVLVDSE</sequence>
<dbReference type="PANTHER" id="PTHR42879:SF2">
    <property type="entry name" value="3-OXOACYL-[ACYL-CARRIER-PROTEIN] REDUCTASE FABG"/>
    <property type="match status" value="1"/>
</dbReference>
<dbReference type="CDD" id="cd05233">
    <property type="entry name" value="SDR_c"/>
    <property type="match status" value="1"/>
</dbReference>
<dbReference type="GO" id="GO:0016491">
    <property type="term" value="F:oxidoreductase activity"/>
    <property type="evidence" value="ECO:0007669"/>
    <property type="project" value="UniProtKB-KW"/>
</dbReference>
<accession>A0ABW0HSJ1</accession>
<keyword evidence="2" id="KW-0560">Oxidoreductase</keyword>
<organism evidence="2 3">
    <name type="scientific">Cohnella soli</name>
    <dbReference type="NCBI Taxonomy" id="425005"/>
    <lineage>
        <taxon>Bacteria</taxon>
        <taxon>Bacillati</taxon>
        <taxon>Bacillota</taxon>
        <taxon>Bacilli</taxon>
        <taxon>Bacillales</taxon>
        <taxon>Paenibacillaceae</taxon>
        <taxon>Cohnella</taxon>
    </lineage>
</organism>
<dbReference type="SUPFAM" id="SSF51735">
    <property type="entry name" value="NAD(P)-binding Rossmann-fold domains"/>
    <property type="match status" value="1"/>
</dbReference>
<dbReference type="Gene3D" id="3.40.50.720">
    <property type="entry name" value="NAD(P)-binding Rossmann-like Domain"/>
    <property type="match status" value="1"/>
</dbReference>
<reference evidence="3" key="1">
    <citation type="journal article" date="2019" name="Int. J. Syst. Evol. Microbiol.">
        <title>The Global Catalogue of Microorganisms (GCM) 10K type strain sequencing project: providing services to taxonomists for standard genome sequencing and annotation.</title>
        <authorList>
            <consortium name="The Broad Institute Genomics Platform"/>
            <consortium name="The Broad Institute Genome Sequencing Center for Infectious Disease"/>
            <person name="Wu L."/>
            <person name="Ma J."/>
        </authorList>
    </citation>
    <scope>NUCLEOTIDE SEQUENCE [LARGE SCALE GENOMIC DNA]</scope>
    <source>
        <strain evidence="3">CGMCC 1.18575</strain>
    </source>
</reference>
<evidence type="ECO:0000256" key="1">
    <source>
        <dbReference type="ARBA" id="ARBA00006484"/>
    </source>
</evidence>
<comment type="similarity">
    <text evidence="1">Belongs to the short-chain dehydrogenases/reductases (SDR) family.</text>
</comment>
<dbReference type="Pfam" id="PF13561">
    <property type="entry name" value="adh_short_C2"/>
    <property type="match status" value="1"/>
</dbReference>
<dbReference type="PRINTS" id="PR00081">
    <property type="entry name" value="GDHRDH"/>
</dbReference>
<dbReference type="InterPro" id="IPR020904">
    <property type="entry name" value="Sc_DH/Rdtase_CS"/>
</dbReference>
<dbReference type="NCBIfam" id="NF009466">
    <property type="entry name" value="PRK12826.1-2"/>
    <property type="match status" value="1"/>
</dbReference>
<dbReference type="Proteomes" id="UP001596113">
    <property type="component" value="Unassembled WGS sequence"/>
</dbReference>
<name>A0ABW0HSJ1_9BACL</name>
<dbReference type="PRINTS" id="PR00080">
    <property type="entry name" value="SDRFAMILY"/>
</dbReference>